<dbReference type="SUPFAM" id="SSF49899">
    <property type="entry name" value="Concanavalin A-like lectins/glucanases"/>
    <property type="match status" value="1"/>
</dbReference>
<sequence length="481" mass="53134">MATSDSPGRGVIIALLSAFGSAVFVLLIISVIYFLKFTNRGRILLDRLGRPGEFDDEQAFLREEADALETMDELDRQEYWRARAFIEARPPDSVPTDISLSQFLAIQEKGVSAWEFEAELEIANCFVEARTEVEFFDTECSVQSNLPVPKQNEVYYWETKIFEKPENTLISIGMTTKPYPMFRLPGYHKHSAAYLSDGTRRYNQPFTPTPYAHLYRQGDVIGVGYRPRTGTIFFTRNGKKLDDVCHGLKSHNFFPTVGAKGPAKLHINFGQLGFVFIEANVKKWGLAPITGSLAPPPPYGNEAGSVLLESGRAGVREGESLMDARTFAQHHQNLVTQNLPQLTTNVQPPSPSSVVTGKRKSKKSHRHTQSQPRNLPPTSPGPLRSPTEISLAPINPLQPPPEYTSGGEEDSGDDIGTGYNDERRRLLGPSASGRRAQNRSRSQSETVLRRVSPPIPSYGEVISSRNINNNGGEGTSGAGTN</sequence>
<gene>
    <name evidence="19" type="ORF">DRE_07616</name>
</gene>
<dbReference type="InterPro" id="IPR001870">
    <property type="entry name" value="B30.2/SPRY"/>
</dbReference>
<evidence type="ECO:0000256" key="16">
    <source>
        <dbReference type="SAM" id="MobiDB-lite"/>
    </source>
</evidence>
<comment type="function">
    <text evidence="15">Components of the endosome-vacuole trafficking pathway that regulates nutrient transport. May be involved in processes which determine whether plasma membrane proteins are degraded or routed to the plasma membrane.</text>
</comment>
<dbReference type="SMART" id="SM00449">
    <property type="entry name" value="SPRY"/>
    <property type="match status" value="1"/>
</dbReference>
<keyword evidence="14" id="KW-0325">Glycoprotein</keyword>
<comment type="subcellular location">
    <subcellularLocation>
        <location evidence="2">Endosome membrane</location>
        <topology evidence="2">Single-pass type II membrane protein</topology>
    </subcellularLocation>
    <subcellularLocation>
        <location evidence="1">Vacuole membrane</location>
        <topology evidence="1">Single-pass type II membrane protein</topology>
    </subcellularLocation>
</comment>
<proteinExistence type="inferred from homology"/>
<evidence type="ECO:0000256" key="4">
    <source>
        <dbReference type="ARBA" id="ARBA00016528"/>
    </source>
</evidence>
<evidence type="ECO:0000256" key="10">
    <source>
        <dbReference type="ARBA" id="ARBA00022927"/>
    </source>
</evidence>
<dbReference type="GO" id="GO:0015031">
    <property type="term" value="P:protein transport"/>
    <property type="evidence" value="ECO:0007669"/>
    <property type="project" value="UniProtKB-KW"/>
</dbReference>
<name>W7I3X3_9PEZI</name>
<feature type="compositionally biased region" description="Basic residues" evidence="16">
    <location>
        <begin position="357"/>
        <end position="368"/>
    </location>
</feature>
<evidence type="ECO:0000256" key="15">
    <source>
        <dbReference type="ARBA" id="ARBA00025244"/>
    </source>
</evidence>
<dbReference type="AlphaFoldDB" id="W7I3X3"/>
<dbReference type="PROSITE" id="PS50188">
    <property type="entry name" value="B302_SPRY"/>
    <property type="match status" value="1"/>
</dbReference>
<feature type="compositionally biased region" description="Polar residues" evidence="16">
    <location>
        <begin position="337"/>
        <end position="355"/>
    </location>
</feature>
<keyword evidence="6" id="KW-0813">Transport</keyword>
<evidence type="ECO:0000256" key="8">
    <source>
        <dbReference type="ARBA" id="ARBA00022692"/>
    </source>
</evidence>
<keyword evidence="10" id="KW-0653">Protein transport</keyword>
<organism evidence="19 20">
    <name type="scientific">Drechslerella stenobrocha 248</name>
    <dbReference type="NCBI Taxonomy" id="1043628"/>
    <lineage>
        <taxon>Eukaryota</taxon>
        <taxon>Fungi</taxon>
        <taxon>Dikarya</taxon>
        <taxon>Ascomycota</taxon>
        <taxon>Pezizomycotina</taxon>
        <taxon>Orbiliomycetes</taxon>
        <taxon>Orbiliales</taxon>
        <taxon>Orbiliaceae</taxon>
        <taxon>Drechslerella</taxon>
    </lineage>
</organism>
<feature type="region of interest" description="Disordered" evidence="16">
    <location>
        <begin position="337"/>
        <end position="481"/>
    </location>
</feature>
<feature type="compositionally biased region" description="Gly residues" evidence="16">
    <location>
        <begin position="471"/>
        <end position="481"/>
    </location>
</feature>
<dbReference type="InterPro" id="IPR013320">
    <property type="entry name" value="ConA-like_dom_sf"/>
</dbReference>
<dbReference type="OrthoDB" id="258495at2759"/>
<dbReference type="CDD" id="cd12910">
    <property type="entry name" value="SPRY_SSH4_like"/>
    <property type="match status" value="1"/>
</dbReference>
<evidence type="ECO:0000313" key="19">
    <source>
        <dbReference type="EMBL" id="EWC43430.1"/>
    </source>
</evidence>
<evidence type="ECO:0000256" key="12">
    <source>
        <dbReference type="ARBA" id="ARBA00022989"/>
    </source>
</evidence>
<dbReference type="InterPro" id="IPR035780">
    <property type="entry name" value="SPRY_Ssh4-like"/>
</dbReference>
<dbReference type="HOGENOM" id="CLU_016552_1_1_1"/>
<keyword evidence="11" id="KW-0735">Signal-anchor</keyword>
<evidence type="ECO:0000256" key="17">
    <source>
        <dbReference type="SAM" id="Phobius"/>
    </source>
</evidence>
<dbReference type="Pfam" id="PF00622">
    <property type="entry name" value="SPRY"/>
    <property type="match status" value="1"/>
</dbReference>
<dbReference type="Proteomes" id="UP000024837">
    <property type="component" value="Unassembled WGS sequence"/>
</dbReference>
<evidence type="ECO:0000256" key="6">
    <source>
        <dbReference type="ARBA" id="ARBA00022448"/>
    </source>
</evidence>
<evidence type="ECO:0000256" key="1">
    <source>
        <dbReference type="ARBA" id="ARBA00004576"/>
    </source>
</evidence>
<evidence type="ECO:0000256" key="2">
    <source>
        <dbReference type="ARBA" id="ARBA00004639"/>
    </source>
</evidence>
<comment type="similarity">
    <text evidence="3">Belongs to the SSH4 family.</text>
</comment>
<protein>
    <recommendedName>
        <fullName evidence="5">Protein SSH4</fullName>
    </recommendedName>
    <alternativeName>
        <fullName evidence="4">Protein ssh4</fullName>
    </alternativeName>
</protein>
<evidence type="ECO:0000256" key="13">
    <source>
        <dbReference type="ARBA" id="ARBA00023136"/>
    </source>
</evidence>
<evidence type="ECO:0000256" key="7">
    <source>
        <dbReference type="ARBA" id="ARBA00022554"/>
    </source>
</evidence>
<dbReference type="EMBL" id="KI966464">
    <property type="protein sequence ID" value="EWC43430.1"/>
    <property type="molecule type" value="Genomic_DNA"/>
</dbReference>
<evidence type="ECO:0000256" key="14">
    <source>
        <dbReference type="ARBA" id="ARBA00023180"/>
    </source>
</evidence>
<evidence type="ECO:0000256" key="5">
    <source>
        <dbReference type="ARBA" id="ARBA00017626"/>
    </source>
</evidence>
<keyword evidence="12 17" id="KW-1133">Transmembrane helix</keyword>
<dbReference type="FunFam" id="2.60.120.920:FF:000065">
    <property type="entry name" value="Ear1p"/>
    <property type="match status" value="1"/>
</dbReference>
<keyword evidence="20" id="KW-1185">Reference proteome</keyword>
<feature type="domain" description="B30.2/SPRY" evidence="18">
    <location>
        <begin position="78"/>
        <end position="274"/>
    </location>
</feature>
<dbReference type="InterPro" id="IPR050618">
    <property type="entry name" value="Ubq-SigPath_Reg"/>
</dbReference>
<keyword evidence="7" id="KW-0926">Vacuole</keyword>
<evidence type="ECO:0000256" key="9">
    <source>
        <dbReference type="ARBA" id="ARBA00022753"/>
    </source>
</evidence>
<dbReference type="Gene3D" id="2.60.120.920">
    <property type="match status" value="1"/>
</dbReference>
<evidence type="ECO:0000259" key="18">
    <source>
        <dbReference type="PROSITE" id="PS50188"/>
    </source>
</evidence>
<feature type="transmembrane region" description="Helical" evidence="17">
    <location>
        <begin position="12"/>
        <end position="35"/>
    </location>
</feature>
<keyword evidence="13 17" id="KW-0472">Membrane</keyword>
<dbReference type="InterPro" id="IPR043136">
    <property type="entry name" value="B30.2/SPRY_sf"/>
</dbReference>
<dbReference type="PANTHER" id="PTHR12864">
    <property type="entry name" value="RAN BINDING PROTEIN 9-RELATED"/>
    <property type="match status" value="1"/>
</dbReference>
<accession>W7I3X3</accession>
<dbReference type="GO" id="GO:0010008">
    <property type="term" value="C:endosome membrane"/>
    <property type="evidence" value="ECO:0007669"/>
    <property type="project" value="UniProtKB-SubCell"/>
</dbReference>
<reference evidence="19 20" key="1">
    <citation type="submission" date="2013-05" db="EMBL/GenBank/DDBJ databases">
        <title>Drechslerella stenobrocha genome reveals carnivorous origination and mechanical trapping mechanism of predatory fungi.</title>
        <authorList>
            <person name="Liu X."/>
            <person name="Zhang W."/>
            <person name="Liu K."/>
        </authorList>
    </citation>
    <scope>NUCLEOTIDE SEQUENCE [LARGE SCALE GENOMIC DNA]</scope>
    <source>
        <strain evidence="19 20">248</strain>
    </source>
</reference>
<keyword evidence="8 17" id="KW-0812">Transmembrane</keyword>
<dbReference type="GO" id="GO:0005774">
    <property type="term" value="C:vacuolar membrane"/>
    <property type="evidence" value="ECO:0007669"/>
    <property type="project" value="UniProtKB-SubCell"/>
</dbReference>
<evidence type="ECO:0000313" key="20">
    <source>
        <dbReference type="Proteomes" id="UP000024837"/>
    </source>
</evidence>
<keyword evidence="9" id="KW-0967">Endosome</keyword>
<evidence type="ECO:0000256" key="3">
    <source>
        <dbReference type="ARBA" id="ARBA00006990"/>
    </source>
</evidence>
<evidence type="ECO:0000256" key="11">
    <source>
        <dbReference type="ARBA" id="ARBA00022968"/>
    </source>
</evidence>
<dbReference type="InterPro" id="IPR003877">
    <property type="entry name" value="SPRY_dom"/>
</dbReference>